<dbReference type="SUPFAM" id="SSF51735">
    <property type="entry name" value="NAD(P)-binding Rossmann-fold domains"/>
    <property type="match status" value="1"/>
</dbReference>
<evidence type="ECO:0000313" key="3">
    <source>
        <dbReference type="EMBL" id="XAY04193.1"/>
    </source>
</evidence>
<dbReference type="InterPro" id="IPR051122">
    <property type="entry name" value="SDR_DHRS6-like"/>
</dbReference>
<name>A0AAU7AS51_9ACTN</name>
<dbReference type="KEGG" id="parq:DSM112329_01023"/>
<evidence type="ECO:0000256" key="2">
    <source>
        <dbReference type="ARBA" id="ARBA00023002"/>
    </source>
</evidence>
<gene>
    <name evidence="3" type="primary">bdhA</name>
    <name evidence="3" type="ORF">DSM112329_01023</name>
</gene>
<proteinExistence type="inferred from homology"/>
<dbReference type="GO" id="GO:0003858">
    <property type="term" value="F:3-hydroxybutyrate dehydrogenase activity"/>
    <property type="evidence" value="ECO:0007669"/>
    <property type="project" value="UniProtKB-EC"/>
</dbReference>
<accession>A0AAU7AS51</accession>
<organism evidence="3">
    <name type="scientific">Paraconexibacter sp. AEG42_29</name>
    <dbReference type="NCBI Taxonomy" id="2997339"/>
    <lineage>
        <taxon>Bacteria</taxon>
        <taxon>Bacillati</taxon>
        <taxon>Actinomycetota</taxon>
        <taxon>Thermoleophilia</taxon>
        <taxon>Solirubrobacterales</taxon>
        <taxon>Paraconexibacteraceae</taxon>
        <taxon>Paraconexibacter</taxon>
    </lineage>
</organism>
<dbReference type="EC" id="1.1.1.30" evidence="3"/>
<dbReference type="Gene3D" id="3.40.50.720">
    <property type="entry name" value="NAD(P)-binding Rossmann-like Domain"/>
    <property type="match status" value="1"/>
</dbReference>
<comment type="similarity">
    <text evidence="1">Belongs to the short-chain dehydrogenases/reductases (SDR) family.</text>
</comment>
<dbReference type="InterPro" id="IPR036291">
    <property type="entry name" value="NAD(P)-bd_dom_sf"/>
</dbReference>
<dbReference type="PANTHER" id="PTHR43477:SF1">
    <property type="entry name" value="DIHYDROANTICAPSIN 7-DEHYDROGENASE"/>
    <property type="match status" value="1"/>
</dbReference>
<evidence type="ECO:0000256" key="1">
    <source>
        <dbReference type="ARBA" id="ARBA00006484"/>
    </source>
</evidence>
<dbReference type="EMBL" id="CP114014">
    <property type="protein sequence ID" value="XAY04193.1"/>
    <property type="molecule type" value="Genomic_DNA"/>
</dbReference>
<dbReference type="Pfam" id="PF13561">
    <property type="entry name" value="adh_short_C2"/>
    <property type="match status" value="1"/>
</dbReference>
<dbReference type="RefSeq" id="WP_354700737.1">
    <property type="nucleotide sequence ID" value="NZ_CP114014.1"/>
</dbReference>
<dbReference type="AlphaFoldDB" id="A0AAU7AS51"/>
<protein>
    <submittedName>
        <fullName evidence="3">D-beta-hydroxybutyrate dehydrogenase</fullName>
        <ecNumber evidence="3">1.1.1.30</ecNumber>
    </submittedName>
</protein>
<dbReference type="PRINTS" id="PR00081">
    <property type="entry name" value="GDHRDH"/>
</dbReference>
<dbReference type="InterPro" id="IPR002347">
    <property type="entry name" value="SDR_fam"/>
</dbReference>
<dbReference type="PROSITE" id="PS00061">
    <property type="entry name" value="ADH_SHORT"/>
    <property type="match status" value="1"/>
</dbReference>
<reference evidence="3" key="1">
    <citation type="submission" date="2022-12" db="EMBL/GenBank/DDBJ databases">
        <title>Paraconexibacter alkalitolerans sp. nov. and Baekduia alba sp. nov., isolated from soil and emended description of the genera Paraconexibacter (Chun et al., 2020) and Baekduia (An et al., 2020).</title>
        <authorList>
            <person name="Vieira S."/>
            <person name="Huber K.J."/>
            <person name="Geppert A."/>
            <person name="Wolf J."/>
            <person name="Neumann-Schaal M."/>
            <person name="Muesken M."/>
            <person name="Overmann J."/>
        </authorList>
    </citation>
    <scope>NUCLEOTIDE SEQUENCE</scope>
    <source>
        <strain evidence="3">AEG42_29</strain>
    </source>
</reference>
<dbReference type="InterPro" id="IPR020904">
    <property type="entry name" value="Sc_DH/Rdtase_CS"/>
</dbReference>
<sequence length="243" mass="25635">MTLDSRALAGRTIAIAGANGSLGPYVARAVAAAGATVALTDRDLPALEILAAELGVPAERVDCQVVDLMNETETRKWAHSVRSRFGGVDGLLHLVGGWRGGKALAKSPLEDWDAMNDLLVRTVQHTSRAFHDALNDSGVGRFAIIGARQAAEPSHKNAAYAAAKAAAEAWTFALADAFKEADHGATANVVAINALVTPEQRTAEPDKAFKTFTDAEDIADTLVWLCSDAAGKCNGQRIELYGR</sequence>
<dbReference type="PANTHER" id="PTHR43477">
    <property type="entry name" value="DIHYDROANTICAPSIN 7-DEHYDROGENASE"/>
    <property type="match status" value="1"/>
</dbReference>
<keyword evidence="2 3" id="KW-0560">Oxidoreductase</keyword>